<keyword evidence="3" id="KW-1185">Reference proteome</keyword>
<accession>A0ABQ2SFY5</accession>
<dbReference type="CDD" id="cd08152">
    <property type="entry name" value="y4iL_like"/>
    <property type="match status" value="1"/>
</dbReference>
<reference evidence="3" key="1">
    <citation type="journal article" date="2019" name="Int. J. Syst. Evol. Microbiol.">
        <title>The Global Catalogue of Microorganisms (GCM) 10K type strain sequencing project: providing services to taxonomists for standard genome sequencing and annotation.</title>
        <authorList>
            <consortium name="The Broad Institute Genomics Platform"/>
            <consortium name="The Broad Institute Genome Sequencing Center for Infectious Disease"/>
            <person name="Wu L."/>
            <person name="Ma J."/>
        </authorList>
    </citation>
    <scope>NUCLEOTIDE SEQUENCE [LARGE SCALE GENOMIC DNA]</scope>
    <source>
        <strain evidence="3">JCM 31406</strain>
    </source>
</reference>
<evidence type="ECO:0000313" key="3">
    <source>
        <dbReference type="Proteomes" id="UP000620633"/>
    </source>
</evidence>
<dbReference type="EMBL" id="BMQO01000007">
    <property type="protein sequence ID" value="GGS27681.1"/>
    <property type="molecule type" value="Genomic_DNA"/>
</dbReference>
<sequence>MPLLAGFRACLLACAMTSDGTPEFVQYHDRLEQAQPGEAQTAERIAQVMRGYSEAFQGRYHHAVRSVHSKSHGVLIGELDVPGDLPAPLAQGLFAQAGRYPAVMRLSTPPGDILPDSVSTPRALALKVVGPAGQDMVDGHAGEVTQDFLLNNGPVFAAKDASGFLNNQLPIRLTVNAPEELKVAAALGAQVAARVAGGSGPLAGALKQLGGHPYTHPLGETYYSQLPVRWGEYVAKVSLAPVSEPLLALKDQAVKVLGPGRADALRAAVADTIRREGGVWELRAQLCTDPQRMPIEDGSVQWDETLSPFRMVARLTVPPQDTARPDKLVFADDRLSFNPWHALAAHRPLGNAMRARRRVYEMSVQFRREHNDEPIPEPRSGADLPQP</sequence>
<gene>
    <name evidence="2" type="ORF">GCM10008961_19040</name>
</gene>
<name>A0ABQ2SFY5_9DEIO</name>
<protein>
    <submittedName>
        <fullName evidence="2">Catalase</fullName>
    </submittedName>
</protein>
<proteinExistence type="predicted"/>
<dbReference type="PANTHER" id="PTHR36195">
    <property type="entry name" value="DOMAIN PROTEIN, PUTATIVE (AFU_ORTHOLOGUE AFUA_5G01990)-RELATED-RELATED"/>
    <property type="match status" value="1"/>
</dbReference>
<feature type="region of interest" description="Disordered" evidence="1">
    <location>
        <begin position="367"/>
        <end position="387"/>
    </location>
</feature>
<dbReference type="Gene3D" id="2.40.180.10">
    <property type="entry name" value="Catalase core domain"/>
    <property type="match status" value="1"/>
</dbReference>
<dbReference type="InterPro" id="IPR020835">
    <property type="entry name" value="Catalase_sf"/>
</dbReference>
<organism evidence="2 3">
    <name type="scientific">Deinococcus knuensis</name>
    <dbReference type="NCBI Taxonomy" id="1837380"/>
    <lineage>
        <taxon>Bacteria</taxon>
        <taxon>Thermotogati</taxon>
        <taxon>Deinococcota</taxon>
        <taxon>Deinococci</taxon>
        <taxon>Deinococcales</taxon>
        <taxon>Deinococcaceae</taxon>
        <taxon>Deinococcus</taxon>
    </lineage>
</organism>
<comment type="caution">
    <text evidence="2">The sequence shown here is derived from an EMBL/GenBank/DDBJ whole genome shotgun (WGS) entry which is preliminary data.</text>
</comment>
<evidence type="ECO:0000256" key="1">
    <source>
        <dbReference type="SAM" id="MobiDB-lite"/>
    </source>
</evidence>
<evidence type="ECO:0000313" key="2">
    <source>
        <dbReference type="EMBL" id="GGS27681.1"/>
    </source>
</evidence>
<dbReference type="SUPFAM" id="SSF56634">
    <property type="entry name" value="Heme-dependent catalase-like"/>
    <property type="match status" value="1"/>
</dbReference>
<dbReference type="Proteomes" id="UP000620633">
    <property type="component" value="Unassembled WGS sequence"/>
</dbReference>
<dbReference type="PANTHER" id="PTHR36195:SF4">
    <property type="entry name" value="DOMAIN PROTEIN, PUTATIVE (AFU_ORTHOLOGUE AFUA_5G01990)-RELATED"/>
    <property type="match status" value="1"/>
</dbReference>